<dbReference type="Pfam" id="PF01872">
    <property type="entry name" value="RibD_C"/>
    <property type="match status" value="1"/>
</dbReference>
<keyword evidence="3" id="KW-1185">Reference proteome</keyword>
<organism evidence="2 3">
    <name type="scientific">Paeniglutamicibacter sulfureus</name>
    <dbReference type="NCBI Taxonomy" id="43666"/>
    <lineage>
        <taxon>Bacteria</taxon>
        <taxon>Bacillati</taxon>
        <taxon>Actinomycetota</taxon>
        <taxon>Actinomycetes</taxon>
        <taxon>Micrococcales</taxon>
        <taxon>Micrococcaceae</taxon>
        <taxon>Paeniglutamicibacter</taxon>
    </lineage>
</organism>
<evidence type="ECO:0000313" key="3">
    <source>
        <dbReference type="Proteomes" id="UP001183817"/>
    </source>
</evidence>
<dbReference type="PANTHER" id="PTHR38011:SF11">
    <property type="entry name" value="2,5-DIAMINO-6-RIBOSYLAMINO-4(3H)-PYRIMIDINONE 5'-PHOSPHATE REDUCTASE"/>
    <property type="match status" value="1"/>
</dbReference>
<name>A0ABU2BQH3_9MICC</name>
<dbReference type="InterPro" id="IPR002734">
    <property type="entry name" value="RibDG_C"/>
</dbReference>
<reference evidence="2 3" key="1">
    <citation type="submission" date="2023-07" db="EMBL/GenBank/DDBJ databases">
        <title>Sequencing the genomes of 1000 actinobacteria strains.</title>
        <authorList>
            <person name="Klenk H.-P."/>
        </authorList>
    </citation>
    <scope>NUCLEOTIDE SEQUENCE [LARGE SCALE GENOMIC DNA]</scope>
    <source>
        <strain evidence="2 3">DSM 20167</strain>
    </source>
</reference>
<dbReference type="Gene3D" id="3.40.430.10">
    <property type="entry name" value="Dihydrofolate Reductase, subunit A"/>
    <property type="match status" value="1"/>
</dbReference>
<dbReference type="SUPFAM" id="SSF53597">
    <property type="entry name" value="Dihydrofolate reductase-like"/>
    <property type="match status" value="1"/>
</dbReference>
<dbReference type="InterPro" id="IPR024072">
    <property type="entry name" value="DHFR-like_dom_sf"/>
</dbReference>
<dbReference type="RefSeq" id="WP_310293048.1">
    <property type="nucleotide sequence ID" value="NZ_BAAAWO010000001.1"/>
</dbReference>
<gene>
    <name evidence="2" type="ORF">J2S64_003945</name>
</gene>
<dbReference type="PANTHER" id="PTHR38011">
    <property type="entry name" value="DIHYDROFOLATE REDUCTASE FAMILY PROTEIN (AFU_ORTHOLOGUE AFUA_8G06820)"/>
    <property type="match status" value="1"/>
</dbReference>
<feature type="domain" description="Bacterial bifunctional deaminase-reductase C-terminal" evidence="1">
    <location>
        <begin position="4"/>
        <end position="179"/>
    </location>
</feature>
<comment type="caution">
    <text evidence="2">The sequence shown here is derived from an EMBL/GenBank/DDBJ whole genome shotgun (WGS) entry which is preliminary data.</text>
</comment>
<sequence>MSRLIYTFLASLDGYIADEYGRFDWAYPGEEVLDFINATERGVGTYLYGRTMYEMMTGWENDPELAADSPGNAEFARIWQAADKVVFSSTLEAVSTWRTRIERSFDPGLVRSLKSSAVLDLNISGARVAAEAWRANLIDECQVYVAPMLVGGGKRMFPEGIRHSLELLDERRFDNGMVFLRYSVGH</sequence>
<dbReference type="InterPro" id="IPR050765">
    <property type="entry name" value="Riboflavin_Biosynth_HTPR"/>
</dbReference>
<dbReference type="EMBL" id="JAVDYI010000001">
    <property type="protein sequence ID" value="MDR7360254.1"/>
    <property type="molecule type" value="Genomic_DNA"/>
</dbReference>
<evidence type="ECO:0000259" key="1">
    <source>
        <dbReference type="Pfam" id="PF01872"/>
    </source>
</evidence>
<proteinExistence type="predicted"/>
<accession>A0ABU2BQH3</accession>
<evidence type="ECO:0000313" key="2">
    <source>
        <dbReference type="EMBL" id="MDR7360254.1"/>
    </source>
</evidence>
<dbReference type="Proteomes" id="UP001183817">
    <property type="component" value="Unassembled WGS sequence"/>
</dbReference>
<protein>
    <submittedName>
        <fullName evidence="2">Dihydrofolate reductase</fullName>
    </submittedName>
</protein>